<dbReference type="SMART" id="SM01002">
    <property type="entry name" value="AlaDh_PNT_C"/>
    <property type="match status" value="1"/>
</dbReference>
<evidence type="ECO:0000313" key="5">
    <source>
        <dbReference type="Proteomes" id="UP000298355"/>
    </source>
</evidence>
<keyword evidence="1" id="KW-0560">Oxidoreductase</keyword>
<dbReference type="SUPFAM" id="SSF52283">
    <property type="entry name" value="Formate/glycerate dehydrogenase catalytic domain-like"/>
    <property type="match status" value="1"/>
</dbReference>
<accession>A0ABY2J2T8</accession>
<dbReference type="InterPro" id="IPR007698">
    <property type="entry name" value="AlaDH/PNT_NAD(H)-bd"/>
</dbReference>
<dbReference type="SUPFAM" id="SSF51735">
    <property type="entry name" value="NAD(P)-binding Rossmann-fold domains"/>
    <property type="match status" value="1"/>
</dbReference>
<feature type="domain" description="Alanine dehydrogenase/pyridine nucleotide transhydrogenase NAD(H)-binding" evidence="2">
    <location>
        <begin position="147"/>
        <end position="311"/>
    </location>
</feature>
<keyword evidence="5" id="KW-1185">Reference proteome</keyword>
<dbReference type="InterPro" id="IPR007886">
    <property type="entry name" value="AlaDH/PNT_N"/>
</dbReference>
<evidence type="ECO:0000256" key="1">
    <source>
        <dbReference type="ARBA" id="ARBA00023002"/>
    </source>
</evidence>
<dbReference type="InterPro" id="IPR046951">
    <property type="entry name" value="CEOS"/>
</dbReference>
<dbReference type="CDD" id="cd12181">
    <property type="entry name" value="ceo_syn"/>
    <property type="match status" value="1"/>
</dbReference>
<comment type="caution">
    <text evidence="4">The sequence shown here is derived from an EMBL/GenBank/DDBJ whole genome shotgun (WGS) entry which is preliminary data.</text>
</comment>
<dbReference type="Pfam" id="PF05222">
    <property type="entry name" value="AlaDh_PNT_N"/>
    <property type="match status" value="1"/>
</dbReference>
<dbReference type="PANTHER" id="PTHR42795">
    <property type="entry name" value="ALANINE DEHYDROGENASE"/>
    <property type="match status" value="1"/>
</dbReference>
<dbReference type="Pfam" id="PF01262">
    <property type="entry name" value="AlaDh_PNT_C"/>
    <property type="match status" value="1"/>
</dbReference>
<dbReference type="SMART" id="SM01003">
    <property type="entry name" value="AlaDh_PNT_N"/>
    <property type="match status" value="1"/>
</dbReference>
<organism evidence="4 5">
    <name type="scientific">Cryobacterium breve</name>
    <dbReference type="NCBI Taxonomy" id="1259258"/>
    <lineage>
        <taxon>Bacteria</taxon>
        <taxon>Bacillati</taxon>
        <taxon>Actinomycetota</taxon>
        <taxon>Actinomycetes</taxon>
        <taxon>Micrococcales</taxon>
        <taxon>Microbacteriaceae</taxon>
        <taxon>Cryobacterium</taxon>
    </lineage>
</organism>
<dbReference type="EMBL" id="SOGJ01000015">
    <property type="protein sequence ID" value="TFC99246.1"/>
    <property type="molecule type" value="Genomic_DNA"/>
</dbReference>
<reference evidence="4 5" key="1">
    <citation type="submission" date="2019-03" db="EMBL/GenBank/DDBJ databases">
        <title>Genomics of glacier-inhabiting Cryobacterium strains.</title>
        <authorList>
            <person name="Liu Q."/>
            <person name="Xin Y.-H."/>
        </authorList>
    </citation>
    <scope>NUCLEOTIDE SEQUENCE [LARGE SCALE GENOMIC DNA]</scope>
    <source>
        <strain evidence="4 5">TMT4-23</strain>
    </source>
</reference>
<gene>
    <name evidence="4" type="ORF">E3O65_06110</name>
</gene>
<evidence type="ECO:0000313" key="4">
    <source>
        <dbReference type="EMBL" id="TFC99246.1"/>
    </source>
</evidence>
<evidence type="ECO:0000259" key="3">
    <source>
        <dbReference type="SMART" id="SM01003"/>
    </source>
</evidence>
<dbReference type="Gene3D" id="3.40.50.720">
    <property type="entry name" value="NAD(P)-binding Rossmann-like Domain"/>
    <property type="match status" value="2"/>
</dbReference>
<proteinExistence type="predicted"/>
<dbReference type="RefSeq" id="WP_134362851.1">
    <property type="nucleotide sequence ID" value="NZ_SOGJ01000015.1"/>
</dbReference>
<dbReference type="PANTHER" id="PTHR42795:SF1">
    <property type="entry name" value="ALANINE DEHYDROGENASE"/>
    <property type="match status" value="1"/>
</dbReference>
<feature type="domain" description="Alanine dehydrogenase/pyridine nucleotide transhydrogenase N-terminal" evidence="3">
    <location>
        <begin position="7"/>
        <end position="144"/>
    </location>
</feature>
<protein>
    <submittedName>
        <fullName evidence="4">Alanine dehydrogenase</fullName>
    </submittedName>
</protein>
<name>A0ABY2J2T8_9MICO</name>
<evidence type="ECO:0000259" key="2">
    <source>
        <dbReference type="SMART" id="SM01002"/>
    </source>
</evidence>
<dbReference type="InterPro" id="IPR036291">
    <property type="entry name" value="NAD(P)-bd_dom_sf"/>
</dbReference>
<sequence>MTGLTMGVMSRSGKADERRLPLHPLHLGRIDAEIRSRIFLEQGYGEHFGVSDDALAPLVAGLLPRDGLVRDCDVILLAKPLLADVAALRHGQILWGWPHCVQDAALTQLAIDKKLTLIAFEAMNEWTMEGEFSRHVLAKNNELAGFASVVHSLSLIGLTGVYGRTLRAAVIGSGSTARGAVTGLTANGVTDVTLLTGRDVPAGSVLDSARIVPIVHDPAGPAGQSKHYVLSDGERTPLPELLAAHDVIVNCVLQDPNAPLTFLRTEDLPLVGPGSLIVDVSCDAGMGFDWARPTSFADPTFQVGDNVTYYAVDHSPSYLWNSATWEISAALLPYLPDVLTGEAAWEADETLRRAIEIRNGVIRNPGILAFQKRSADYPHDRLG</sequence>
<dbReference type="Proteomes" id="UP000298355">
    <property type="component" value="Unassembled WGS sequence"/>
</dbReference>